<comment type="subcellular location">
    <subcellularLocation>
        <location evidence="2">Nucleus</location>
        <location evidence="2">Nucleolus</location>
    </subcellularLocation>
</comment>
<dbReference type="Pfam" id="PF14615">
    <property type="entry name" value="Rsa3"/>
    <property type="match status" value="1"/>
</dbReference>
<dbReference type="OrthoDB" id="69550at2759"/>
<dbReference type="GO" id="GO:0030687">
    <property type="term" value="C:preribosome, large subunit precursor"/>
    <property type="evidence" value="ECO:0007669"/>
    <property type="project" value="TreeGrafter"/>
</dbReference>
<dbReference type="PANTHER" id="PTHR28127">
    <property type="entry name" value="RIBOSOME ASSEMBLY PROTEIN 3"/>
    <property type="match status" value="1"/>
</dbReference>
<comment type="function">
    <text evidence="1">Required for efficient biogenesis of the 60S ribosomal subunit.</text>
</comment>
<feature type="compositionally biased region" description="Low complexity" evidence="8">
    <location>
        <begin position="31"/>
        <end position="41"/>
    </location>
</feature>
<evidence type="ECO:0000313" key="11">
    <source>
        <dbReference type="Proteomes" id="UP000750334"/>
    </source>
</evidence>
<comment type="similarity">
    <text evidence="3">Belongs to the RSA3 family.</text>
</comment>
<accession>A0A9P6W2P3</accession>
<name>A0A9P6W2P3_MAUEX</name>
<dbReference type="GO" id="GO:0005730">
    <property type="term" value="C:nucleolus"/>
    <property type="evidence" value="ECO:0007669"/>
    <property type="project" value="UniProtKB-SubCell"/>
</dbReference>
<dbReference type="GO" id="GO:0000027">
    <property type="term" value="P:ribosomal large subunit assembly"/>
    <property type="evidence" value="ECO:0007669"/>
    <property type="project" value="TreeGrafter"/>
</dbReference>
<evidence type="ECO:0000256" key="1">
    <source>
        <dbReference type="ARBA" id="ARBA00003035"/>
    </source>
</evidence>
<protein>
    <recommendedName>
        <fullName evidence="4">Ribosome assembly protein 3</fullName>
    </recommendedName>
</protein>
<evidence type="ECO:0000256" key="6">
    <source>
        <dbReference type="ARBA" id="ARBA00023242"/>
    </source>
</evidence>
<evidence type="ECO:0000256" key="7">
    <source>
        <dbReference type="ARBA" id="ARBA00023274"/>
    </source>
</evidence>
<reference evidence="10 11" key="1">
    <citation type="submission" date="2020-11" db="EMBL/GenBank/DDBJ databases">
        <title>Kefir isolates.</title>
        <authorList>
            <person name="Marcisauskas S."/>
            <person name="Kim Y."/>
            <person name="Blasche S."/>
        </authorList>
    </citation>
    <scope>NUCLEOTIDE SEQUENCE [LARGE SCALE GENOMIC DNA]</scope>
    <source>
        <strain evidence="10 11">OG2</strain>
    </source>
</reference>
<feature type="compositionally biased region" description="Basic and acidic residues" evidence="8">
    <location>
        <begin position="64"/>
        <end position="87"/>
    </location>
</feature>
<proteinExistence type="inferred from homology"/>
<feature type="compositionally biased region" description="Basic residues" evidence="8">
    <location>
        <begin position="12"/>
        <end position="24"/>
    </location>
</feature>
<feature type="compositionally biased region" description="Polar residues" evidence="8">
    <location>
        <begin position="90"/>
        <end position="102"/>
    </location>
</feature>
<feature type="domain" description="Ribosome-assembly protein 3 C-terminal" evidence="9">
    <location>
        <begin position="143"/>
        <end position="187"/>
    </location>
</feature>
<keyword evidence="6" id="KW-0539">Nucleus</keyword>
<evidence type="ECO:0000256" key="5">
    <source>
        <dbReference type="ARBA" id="ARBA00022517"/>
    </source>
</evidence>
<evidence type="ECO:0000256" key="2">
    <source>
        <dbReference type="ARBA" id="ARBA00004604"/>
    </source>
</evidence>
<evidence type="ECO:0000256" key="8">
    <source>
        <dbReference type="SAM" id="MobiDB-lite"/>
    </source>
</evidence>
<feature type="region of interest" description="Disordered" evidence="8">
    <location>
        <begin position="1"/>
        <end position="103"/>
    </location>
</feature>
<keyword evidence="5" id="KW-0690">Ribosome biogenesis</keyword>
<dbReference type="PANTHER" id="PTHR28127:SF1">
    <property type="entry name" value="RIBOSOME ASSEMBLY PROTEIN 3"/>
    <property type="match status" value="1"/>
</dbReference>
<evidence type="ECO:0000256" key="4">
    <source>
        <dbReference type="ARBA" id="ARBA00015339"/>
    </source>
</evidence>
<keyword evidence="11" id="KW-1185">Reference proteome</keyword>
<dbReference type="Proteomes" id="UP000750334">
    <property type="component" value="Unassembled WGS sequence"/>
</dbReference>
<organism evidence="10 11">
    <name type="scientific">Maudiozyma exigua</name>
    <name type="common">Yeast</name>
    <name type="synonym">Kazachstania exigua</name>
    <dbReference type="NCBI Taxonomy" id="34358"/>
    <lineage>
        <taxon>Eukaryota</taxon>
        <taxon>Fungi</taxon>
        <taxon>Dikarya</taxon>
        <taxon>Ascomycota</taxon>
        <taxon>Saccharomycotina</taxon>
        <taxon>Saccharomycetes</taxon>
        <taxon>Saccharomycetales</taxon>
        <taxon>Saccharomycetaceae</taxon>
        <taxon>Maudiozyma</taxon>
    </lineage>
</organism>
<evidence type="ECO:0000256" key="3">
    <source>
        <dbReference type="ARBA" id="ARBA00006256"/>
    </source>
</evidence>
<gene>
    <name evidence="10" type="primary">RSA3</name>
    <name evidence="10" type="ORF">C6P45_001468</name>
</gene>
<comment type="caution">
    <text evidence="10">The sequence shown here is derived from an EMBL/GenBank/DDBJ whole genome shotgun (WGS) entry which is preliminary data.</text>
</comment>
<dbReference type="InterPro" id="IPR028217">
    <property type="entry name" value="Rsa3_C"/>
</dbReference>
<keyword evidence="7" id="KW-0687">Ribonucleoprotein</keyword>
<dbReference type="AlphaFoldDB" id="A0A9P6W2P3"/>
<evidence type="ECO:0000259" key="9">
    <source>
        <dbReference type="Pfam" id="PF14615"/>
    </source>
</evidence>
<dbReference type="InterPro" id="IPR051898">
    <property type="entry name" value="Ribosome_Assembly_3"/>
</dbReference>
<evidence type="ECO:0000313" key="10">
    <source>
        <dbReference type="EMBL" id="KAG0660804.1"/>
    </source>
</evidence>
<sequence length="199" mass="22225">MSVGDIAAAKQKAGKKSRRRKKRRTADSSDSESSSSSDNESQNMEIEETHENAEISDVELSDNESSKKGRSDEQDKESLDKQTKEKLSNIPFTTTQLTQKGGNNVDKKANLDLKKVDETIEQANTELKNSKLIQENGEASKNLKNEYLGLMFQNYGEDINDLRNAPDFTNKSLVLLANVLKEGSNMFETDSLKTILESK</sequence>
<dbReference type="EMBL" id="PUHR01000169">
    <property type="protein sequence ID" value="KAG0660804.1"/>
    <property type="molecule type" value="Genomic_DNA"/>
</dbReference>